<feature type="transmembrane region" description="Helical" evidence="1">
    <location>
        <begin position="112"/>
        <end position="131"/>
    </location>
</feature>
<evidence type="ECO:0000256" key="1">
    <source>
        <dbReference type="SAM" id="Phobius"/>
    </source>
</evidence>
<gene>
    <name evidence="2" type="ORF">HDID_LOCUS5841</name>
</gene>
<name>A0A0R3SLM8_HYMDI</name>
<reference evidence="4" key="1">
    <citation type="submission" date="2017-02" db="UniProtKB">
        <authorList>
            <consortium name="WormBaseParasite"/>
        </authorList>
    </citation>
    <scope>IDENTIFICATION</scope>
</reference>
<organism evidence="4">
    <name type="scientific">Hymenolepis diminuta</name>
    <name type="common">Rat tapeworm</name>
    <dbReference type="NCBI Taxonomy" id="6216"/>
    <lineage>
        <taxon>Eukaryota</taxon>
        <taxon>Metazoa</taxon>
        <taxon>Spiralia</taxon>
        <taxon>Lophotrochozoa</taxon>
        <taxon>Platyhelminthes</taxon>
        <taxon>Cestoda</taxon>
        <taxon>Eucestoda</taxon>
        <taxon>Cyclophyllidea</taxon>
        <taxon>Hymenolepididae</taxon>
        <taxon>Hymenolepis</taxon>
    </lineage>
</organism>
<keyword evidence="1" id="KW-1133">Transmembrane helix</keyword>
<keyword evidence="1" id="KW-0812">Transmembrane</keyword>
<dbReference type="OrthoDB" id="6251647at2759"/>
<feature type="transmembrane region" description="Helical" evidence="1">
    <location>
        <begin position="81"/>
        <end position="105"/>
    </location>
</feature>
<dbReference type="Proteomes" id="UP000274504">
    <property type="component" value="Unassembled WGS sequence"/>
</dbReference>
<evidence type="ECO:0000313" key="2">
    <source>
        <dbReference type="EMBL" id="VDL58159.1"/>
    </source>
</evidence>
<sequence>MPLVASSTNRNYITPAGIQKRLQQIQTQNKILKVGGTVCLVLSVGAFITGATLMVLDFDGNDDEYYIEDGDIKTRMGMFDYGVIVIGVALMLSVFAVVFWGLLCFLPASNMASLQAAITASASTVSLIILAKLNNIFLAHMSPLTALNIKMNWVKNIT</sequence>
<dbReference type="WBParaSite" id="HDID_0000584301-mRNA-1">
    <property type="protein sequence ID" value="HDID_0000584301-mRNA-1"/>
    <property type="gene ID" value="HDID_0000584301"/>
</dbReference>
<dbReference type="EMBL" id="UYSG01003536">
    <property type="protein sequence ID" value="VDL58159.1"/>
    <property type="molecule type" value="Genomic_DNA"/>
</dbReference>
<reference evidence="2 3" key="2">
    <citation type="submission" date="2018-11" db="EMBL/GenBank/DDBJ databases">
        <authorList>
            <consortium name="Pathogen Informatics"/>
        </authorList>
    </citation>
    <scope>NUCLEOTIDE SEQUENCE [LARGE SCALE GENOMIC DNA]</scope>
</reference>
<accession>A0A0R3SLM8</accession>
<evidence type="ECO:0000313" key="3">
    <source>
        <dbReference type="Proteomes" id="UP000274504"/>
    </source>
</evidence>
<dbReference type="AlphaFoldDB" id="A0A0R3SLM8"/>
<evidence type="ECO:0000313" key="4">
    <source>
        <dbReference type="WBParaSite" id="HDID_0000584301-mRNA-1"/>
    </source>
</evidence>
<feature type="transmembrane region" description="Helical" evidence="1">
    <location>
        <begin position="31"/>
        <end position="56"/>
    </location>
</feature>
<protein>
    <submittedName>
        <fullName evidence="4">PGG domain-containing protein</fullName>
    </submittedName>
</protein>
<proteinExistence type="predicted"/>
<keyword evidence="1" id="KW-0472">Membrane</keyword>